<dbReference type="InterPro" id="IPR012808">
    <property type="entry name" value="CHP02453"/>
</dbReference>
<name>A0A381N0M8_9ZZZZ</name>
<dbReference type="InterPro" id="IPR015996">
    <property type="entry name" value="UCP028451"/>
</dbReference>
<proteinExistence type="predicted"/>
<dbReference type="PIRSF" id="PIRSF028451">
    <property type="entry name" value="UCP028451"/>
    <property type="match status" value="1"/>
</dbReference>
<dbReference type="NCBIfam" id="TIGR02453">
    <property type="entry name" value="TIGR02453 family protein"/>
    <property type="match status" value="1"/>
</dbReference>
<sequence length="227" mass="26471">MAAYFTKETFTFLKDLTENNKREWFNENKHRYEDHVKDPAIRFIIDFGAHLKTLSEHFRSDPRTVGGSMFRIYRDTRFSKDKTPYKTHIGIQFRHELGKDAHAPGYYLHIDRGGCFAGSGMWHPDSPSLKKIREAIVDDAQAWKRTVGAKRFRDTYVLEGDRLKRPPKGFDPDHPLVEDLKRKDFIGVAQVPKKMITDPKLPQELKRVFRSATPLMEFLCDAVDVPF</sequence>
<protein>
    <recommendedName>
        <fullName evidence="2">TIGR02453 family protein</fullName>
    </recommendedName>
</protein>
<dbReference type="EMBL" id="UINC01000055">
    <property type="protein sequence ID" value="SUZ48160.1"/>
    <property type="molecule type" value="Genomic_DNA"/>
</dbReference>
<organism evidence="1">
    <name type="scientific">marine metagenome</name>
    <dbReference type="NCBI Taxonomy" id="408172"/>
    <lineage>
        <taxon>unclassified sequences</taxon>
        <taxon>metagenomes</taxon>
        <taxon>ecological metagenomes</taxon>
    </lineage>
</organism>
<dbReference type="Pfam" id="PF09365">
    <property type="entry name" value="DUF2461"/>
    <property type="match status" value="1"/>
</dbReference>
<evidence type="ECO:0000313" key="1">
    <source>
        <dbReference type="EMBL" id="SUZ48160.1"/>
    </source>
</evidence>
<dbReference type="PANTHER" id="PTHR36452">
    <property type="entry name" value="CHROMOSOME 12, WHOLE GENOME SHOTGUN SEQUENCE"/>
    <property type="match status" value="1"/>
</dbReference>
<reference evidence="1" key="1">
    <citation type="submission" date="2018-05" db="EMBL/GenBank/DDBJ databases">
        <authorList>
            <person name="Lanie J.A."/>
            <person name="Ng W.-L."/>
            <person name="Kazmierczak K.M."/>
            <person name="Andrzejewski T.M."/>
            <person name="Davidsen T.M."/>
            <person name="Wayne K.J."/>
            <person name="Tettelin H."/>
            <person name="Glass J.I."/>
            <person name="Rusch D."/>
            <person name="Podicherti R."/>
            <person name="Tsui H.-C.T."/>
            <person name="Winkler M.E."/>
        </authorList>
    </citation>
    <scope>NUCLEOTIDE SEQUENCE</scope>
</reference>
<dbReference type="AlphaFoldDB" id="A0A381N0M8"/>
<evidence type="ECO:0008006" key="2">
    <source>
        <dbReference type="Google" id="ProtNLM"/>
    </source>
</evidence>
<dbReference type="PANTHER" id="PTHR36452:SF1">
    <property type="entry name" value="DUF2461 DOMAIN-CONTAINING PROTEIN"/>
    <property type="match status" value="1"/>
</dbReference>
<accession>A0A381N0M8</accession>
<gene>
    <name evidence="1" type="ORF">METZ01_LOCUS1014</name>
</gene>